<gene>
    <name evidence="1" type="ORF">ILUMI_18280</name>
</gene>
<name>A0A8K0G721_IGNLU</name>
<proteinExistence type="predicted"/>
<evidence type="ECO:0000313" key="2">
    <source>
        <dbReference type="Proteomes" id="UP000801492"/>
    </source>
</evidence>
<dbReference type="OrthoDB" id="6613179at2759"/>
<sequence>MPKNKMGGGRPTAFSASEKTADCRVSCLLRPVIGSTNLSASHASAAIAEIEFDGNDIEKWPENIHSNTRLLLIQRGPEVVQYINTDFTKEPTISRSVQSDTDAITSRVLSRSRLTREWFYCTLTNGKKKWMELETRLRKGQTIDKKEQEVVARETKKLHEILTRMFDIIKFLANQNLALRFLELVQLLAKYDPVFREHLVRIKMGQKILLTYMLPDIQNEFIEILINKVWQEIIAQVKKAKYYFMIFDSTPDIAHKNQTSQVLRYVMIDSQEV</sequence>
<accession>A0A8K0G721</accession>
<dbReference type="EMBL" id="VTPC01081206">
    <property type="protein sequence ID" value="KAF2887893.1"/>
    <property type="molecule type" value="Genomic_DNA"/>
</dbReference>
<reference evidence="1" key="1">
    <citation type="submission" date="2019-08" db="EMBL/GenBank/DDBJ databases">
        <title>The genome of the North American firefly Photinus pyralis.</title>
        <authorList>
            <consortium name="Photinus pyralis genome working group"/>
            <person name="Fallon T.R."/>
            <person name="Sander Lower S.E."/>
            <person name="Weng J.-K."/>
        </authorList>
    </citation>
    <scope>NUCLEOTIDE SEQUENCE</scope>
    <source>
        <strain evidence="1">TRF0915ILg1</strain>
        <tissue evidence="1">Whole body</tissue>
    </source>
</reference>
<evidence type="ECO:0008006" key="3">
    <source>
        <dbReference type="Google" id="ProtNLM"/>
    </source>
</evidence>
<dbReference type="Proteomes" id="UP000801492">
    <property type="component" value="Unassembled WGS sequence"/>
</dbReference>
<organism evidence="1 2">
    <name type="scientific">Ignelater luminosus</name>
    <name type="common">Cucubano</name>
    <name type="synonym">Pyrophorus luminosus</name>
    <dbReference type="NCBI Taxonomy" id="2038154"/>
    <lineage>
        <taxon>Eukaryota</taxon>
        <taxon>Metazoa</taxon>
        <taxon>Ecdysozoa</taxon>
        <taxon>Arthropoda</taxon>
        <taxon>Hexapoda</taxon>
        <taxon>Insecta</taxon>
        <taxon>Pterygota</taxon>
        <taxon>Neoptera</taxon>
        <taxon>Endopterygota</taxon>
        <taxon>Coleoptera</taxon>
        <taxon>Polyphaga</taxon>
        <taxon>Elateriformia</taxon>
        <taxon>Elateroidea</taxon>
        <taxon>Elateridae</taxon>
        <taxon>Agrypninae</taxon>
        <taxon>Pyrophorini</taxon>
        <taxon>Ignelater</taxon>
    </lineage>
</organism>
<dbReference type="PANTHER" id="PTHR45749:SF21">
    <property type="entry name" value="DUF4371 DOMAIN-CONTAINING PROTEIN"/>
    <property type="match status" value="1"/>
</dbReference>
<comment type="caution">
    <text evidence="1">The sequence shown here is derived from an EMBL/GenBank/DDBJ whole genome shotgun (WGS) entry which is preliminary data.</text>
</comment>
<keyword evidence="2" id="KW-1185">Reference proteome</keyword>
<dbReference type="PANTHER" id="PTHR45749">
    <property type="match status" value="1"/>
</dbReference>
<evidence type="ECO:0000313" key="1">
    <source>
        <dbReference type="EMBL" id="KAF2887893.1"/>
    </source>
</evidence>
<dbReference type="AlphaFoldDB" id="A0A8K0G721"/>
<protein>
    <recommendedName>
        <fullName evidence="3">DUF4371 domain-containing protein</fullName>
    </recommendedName>
</protein>